<feature type="transmembrane region" description="Helical" evidence="5">
    <location>
        <begin position="257"/>
        <end position="275"/>
    </location>
</feature>
<organism evidence="6 7">
    <name type="scientific">Sphingobium algorifonticola</name>
    <dbReference type="NCBI Taxonomy" id="2008318"/>
    <lineage>
        <taxon>Bacteria</taxon>
        <taxon>Pseudomonadati</taxon>
        <taxon>Pseudomonadota</taxon>
        <taxon>Alphaproteobacteria</taxon>
        <taxon>Sphingomonadales</taxon>
        <taxon>Sphingomonadaceae</taxon>
        <taxon>Sphingobium</taxon>
    </lineage>
</organism>
<evidence type="ECO:0000256" key="4">
    <source>
        <dbReference type="ARBA" id="ARBA00023136"/>
    </source>
</evidence>
<dbReference type="GO" id="GO:0005886">
    <property type="term" value="C:plasma membrane"/>
    <property type="evidence" value="ECO:0007669"/>
    <property type="project" value="UniProtKB-SubCell"/>
</dbReference>
<keyword evidence="3 5" id="KW-1133">Transmembrane helix</keyword>
<comment type="caution">
    <text evidence="6">The sequence shown here is derived from an EMBL/GenBank/DDBJ whole genome shotgun (WGS) entry which is preliminary data.</text>
</comment>
<evidence type="ECO:0000313" key="7">
    <source>
        <dbReference type="Proteomes" id="UP000282977"/>
    </source>
</evidence>
<evidence type="ECO:0000256" key="5">
    <source>
        <dbReference type="RuleBase" id="RU363041"/>
    </source>
</evidence>
<dbReference type="Pfam" id="PF01925">
    <property type="entry name" value="TauE"/>
    <property type="match status" value="1"/>
</dbReference>
<keyword evidence="7" id="KW-1185">Reference proteome</keyword>
<reference evidence="6 7" key="1">
    <citation type="submission" date="2019-01" db="EMBL/GenBank/DDBJ databases">
        <authorList>
            <person name="Chen W.-M."/>
        </authorList>
    </citation>
    <scope>NUCLEOTIDE SEQUENCE [LARGE SCALE GENOMIC DNA]</scope>
    <source>
        <strain evidence="6 7">TLA-22</strain>
    </source>
</reference>
<feature type="transmembrane region" description="Helical" evidence="5">
    <location>
        <begin position="93"/>
        <end position="109"/>
    </location>
</feature>
<accession>A0A437JBN3</accession>
<keyword evidence="5" id="KW-1003">Cell membrane</keyword>
<dbReference type="PANTHER" id="PTHR43483">
    <property type="entry name" value="MEMBRANE TRANSPORTER PROTEIN HI_0806-RELATED"/>
    <property type="match status" value="1"/>
</dbReference>
<dbReference type="RefSeq" id="WP_127688718.1">
    <property type="nucleotide sequence ID" value="NZ_RZUL01000001.1"/>
</dbReference>
<protein>
    <recommendedName>
        <fullName evidence="5">Probable membrane transporter protein</fullName>
    </recommendedName>
</protein>
<dbReference type="OrthoDB" id="457670at2"/>
<feature type="transmembrane region" description="Helical" evidence="5">
    <location>
        <begin position="56"/>
        <end position="73"/>
    </location>
</feature>
<keyword evidence="2 5" id="KW-0812">Transmembrane</keyword>
<feature type="transmembrane region" description="Helical" evidence="5">
    <location>
        <begin position="223"/>
        <end position="245"/>
    </location>
</feature>
<name>A0A437JBN3_9SPHN</name>
<feature type="transmembrane region" description="Helical" evidence="5">
    <location>
        <begin position="188"/>
        <end position="211"/>
    </location>
</feature>
<proteinExistence type="inferred from homology"/>
<evidence type="ECO:0000313" key="6">
    <source>
        <dbReference type="EMBL" id="RVT43183.1"/>
    </source>
</evidence>
<keyword evidence="4 5" id="KW-0472">Membrane</keyword>
<feature type="transmembrane region" description="Helical" evidence="5">
    <location>
        <begin position="149"/>
        <end position="176"/>
    </location>
</feature>
<dbReference type="EMBL" id="RZUL01000001">
    <property type="protein sequence ID" value="RVT43183.1"/>
    <property type="molecule type" value="Genomic_DNA"/>
</dbReference>
<dbReference type="PANTHER" id="PTHR43483:SF3">
    <property type="entry name" value="MEMBRANE TRANSPORTER PROTEIN HI_0806-RELATED"/>
    <property type="match status" value="1"/>
</dbReference>
<comment type="subcellular location">
    <subcellularLocation>
        <location evidence="5">Cell membrane</location>
        <topology evidence="5">Multi-pass membrane protein</topology>
    </subcellularLocation>
    <subcellularLocation>
        <location evidence="1">Membrane</location>
        <topology evidence="1">Multi-pass membrane protein</topology>
    </subcellularLocation>
</comment>
<dbReference type="InterPro" id="IPR002781">
    <property type="entry name" value="TM_pro_TauE-like"/>
</dbReference>
<comment type="similarity">
    <text evidence="5">Belongs to the 4-toluene sulfonate uptake permease (TSUP) (TC 2.A.102) family.</text>
</comment>
<evidence type="ECO:0000256" key="3">
    <source>
        <dbReference type="ARBA" id="ARBA00022989"/>
    </source>
</evidence>
<evidence type="ECO:0000256" key="2">
    <source>
        <dbReference type="ARBA" id="ARBA00022692"/>
    </source>
</evidence>
<dbReference type="Proteomes" id="UP000282977">
    <property type="component" value="Unassembled WGS sequence"/>
</dbReference>
<evidence type="ECO:0000256" key="1">
    <source>
        <dbReference type="ARBA" id="ARBA00004141"/>
    </source>
</evidence>
<dbReference type="AlphaFoldDB" id="A0A437JBN3"/>
<gene>
    <name evidence="6" type="ORF">ENE74_00640</name>
</gene>
<feature type="transmembrane region" description="Helical" evidence="5">
    <location>
        <begin position="20"/>
        <end position="49"/>
    </location>
</feature>
<feature type="transmembrane region" description="Helical" evidence="5">
    <location>
        <begin position="116"/>
        <end position="137"/>
    </location>
</feature>
<sequence length="277" mass="28151">MPLADFSQWLVPIVAMLGAGLVAGFAAGMFGIGGGFVVVPALFVVLPLLGGDPAQLAHVAIGTSLATIVVTSIRSVQAHARRGAVDFDVLRSWAPWMVLGVGGGVLLADRVSNQGLALIFGGGVFLMALNFLIPVFSGKVYWNEMPGGYVRAGIAGGLGAFSSLLGIGGGVIAIIVMTLCGKSIHRAIATAAGVGTLIAVPGMIGFILIGLGEPGLPIGSLGFVNVPAAVAITSTSIITAPYGVAMAHRLNPRALKITFGIYLLFVSYTMVMKGLHG</sequence>